<keyword evidence="3" id="KW-0548">Nucleotidyltransferase</keyword>
<dbReference type="Proteomes" id="UP001285263">
    <property type="component" value="Unassembled WGS sequence"/>
</dbReference>
<evidence type="ECO:0000256" key="1">
    <source>
        <dbReference type="SAM" id="MobiDB-lite"/>
    </source>
</evidence>
<dbReference type="InterPro" id="IPR052155">
    <property type="entry name" value="Biofilm_reg_signaling"/>
</dbReference>
<evidence type="ECO:0000313" key="3">
    <source>
        <dbReference type="EMBL" id="MDY0745488.1"/>
    </source>
</evidence>
<accession>A0ABU5DIA8</accession>
<evidence type="ECO:0000259" key="2">
    <source>
        <dbReference type="PROSITE" id="PS50887"/>
    </source>
</evidence>
<dbReference type="NCBIfam" id="TIGR00254">
    <property type="entry name" value="GGDEF"/>
    <property type="match status" value="1"/>
</dbReference>
<dbReference type="SMART" id="SM00267">
    <property type="entry name" value="GGDEF"/>
    <property type="match status" value="1"/>
</dbReference>
<dbReference type="InterPro" id="IPR029787">
    <property type="entry name" value="Nucleotide_cyclase"/>
</dbReference>
<reference evidence="3 4" key="1">
    <citation type="submission" date="2023-11" db="EMBL/GenBank/DDBJ databases">
        <title>Paucibacter sp. nov., isolated from fresh soil in Korea.</title>
        <authorList>
            <person name="Le N.T.T."/>
        </authorList>
    </citation>
    <scope>NUCLEOTIDE SEQUENCE [LARGE SCALE GENOMIC DNA]</scope>
    <source>
        <strain evidence="3 4">R3-3</strain>
    </source>
</reference>
<name>A0ABU5DIA8_9BURK</name>
<dbReference type="Gene3D" id="3.30.70.270">
    <property type="match status" value="1"/>
</dbReference>
<dbReference type="InterPro" id="IPR035965">
    <property type="entry name" value="PAS-like_dom_sf"/>
</dbReference>
<organism evidence="3 4">
    <name type="scientific">Roseateles agri</name>
    <dbReference type="NCBI Taxonomy" id="3098619"/>
    <lineage>
        <taxon>Bacteria</taxon>
        <taxon>Pseudomonadati</taxon>
        <taxon>Pseudomonadota</taxon>
        <taxon>Betaproteobacteria</taxon>
        <taxon>Burkholderiales</taxon>
        <taxon>Sphaerotilaceae</taxon>
        <taxon>Roseateles</taxon>
    </lineage>
</organism>
<keyword evidence="3" id="KW-0808">Transferase</keyword>
<dbReference type="InterPro" id="IPR000160">
    <property type="entry name" value="GGDEF_dom"/>
</dbReference>
<dbReference type="Gene3D" id="3.30.450.20">
    <property type="entry name" value="PAS domain"/>
    <property type="match status" value="1"/>
</dbReference>
<dbReference type="EC" id="2.7.7.65" evidence="3"/>
<feature type="domain" description="GGDEF" evidence="2">
    <location>
        <begin position="178"/>
        <end position="311"/>
    </location>
</feature>
<comment type="caution">
    <text evidence="3">The sequence shown here is derived from an EMBL/GenBank/DDBJ whole genome shotgun (WGS) entry which is preliminary data.</text>
</comment>
<dbReference type="SUPFAM" id="SSF55785">
    <property type="entry name" value="PYP-like sensor domain (PAS domain)"/>
    <property type="match status" value="1"/>
</dbReference>
<sequence length="320" mass="35359">MQQAMPPEPNETAESVQTKMQDRMQAVLTRAPTAMGFVREGRFALVSDPLNHLFGHGDEEGGGELVGREIRSVLVSDAAHAGLLERTAAAFAAGRPFDEEIECVRSDRFRFWGRLQISPLDWNEPAGETFWIVDDVTVARQARLAPTWTAKHDALTELANRREFERRLSTHVGSRRLEPVSVLWVDVDKFGEVIRAMGTEVGDHFLYGLGQLLITKVRASDLVSRLEEDRFAVLLPNCDLHYAQIVAEKMRSAVAGYRLRWGLHRTRVKACIGVVQLQETLETVDAVMGAAELACAEAKAAGGDSVRVFVSSGGYEELAG</sequence>
<proteinExistence type="predicted"/>
<dbReference type="CDD" id="cd01949">
    <property type="entry name" value="GGDEF"/>
    <property type="match status" value="1"/>
</dbReference>
<gene>
    <name evidence="3" type="ORF">SNE35_13290</name>
</gene>
<evidence type="ECO:0000313" key="4">
    <source>
        <dbReference type="Proteomes" id="UP001285263"/>
    </source>
</evidence>
<feature type="region of interest" description="Disordered" evidence="1">
    <location>
        <begin position="1"/>
        <end position="20"/>
    </location>
</feature>
<dbReference type="PANTHER" id="PTHR44757">
    <property type="entry name" value="DIGUANYLATE CYCLASE DGCP"/>
    <property type="match status" value="1"/>
</dbReference>
<dbReference type="PROSITE" id="PS50887">
    <property type="entry name" value="GGDEF"/>
    <property type="match status" value="1"/>
</dbReference>
<protein>
    <submittedName>
        <fullName evidence="3">GGDEF domain-containing protein</fullName>
        <ecNumber evidence="3">2.7.7.65</ecNumber>
    </submittedName>
</protein>
<dbReference type="SUPFAM" id="SSF55073">
    <property type="entry name" value="Nucleotide cyclase"/>
    <property type="match status" value="1"/>
</dbReference>
<dbReference type="RefSeq" id="WP_320423393.1">
    <property type="nucleotide sequence ID" value="NZ_JAXCLA010000004.1"/>
</dbReference>
<dbReference type="InterPro" id="IPR043128">
    <property type="entry name" value="Rev_trsase/Diguanyl_cyclase"/>
</dbReference>
<dbReference type="EMBL" id="JAXCLA010000004">
    <property type="protein sequence ID" value="MDY0745488.1"/>
    <property type="molecule type" value="Genomic_DNA"/>
</dbReference>
<dbReference type="Pfam" id="PF00990">
    <property type="entry name" value="GGDEF"/>
    <property type="match status" value="1"/>
</dbReference>
<dbReference type="GO" id="GO:0052621">
    <property type="term" value="F:diguanylate cyclase activity"/>
    <property type="evidence" value="ECO:0007669"/>
    <property type="project" value="UniProtKB-EC"/>
</dbReference>
<dbReference type="PANTHER" id="PTHR44757:SF2">
    <property type="entry name" value="BIOFILM ARCHITECTURE MAINTENANCE PROTEIN MBAA"/>
    <property type="match status" value="1"/>
</dbReference>
<keyword evidence="4" id="KW-1185">Reference proteome</keyword>